<dbReference type="AlphaFoldDB" id="A0A0D9Y9Y6"/>
<feature type="compositionally biased region" description="Basic residues" evidence="1">
    <location>
        <begin position="55"/>
        <end position="69"/>
    </location>
</feature>
<reference evidence="2" key="3">
    <citation type="submission" date="2018-05" db="EMBL/GenBank/DDBJ databases">
        <title>OgluRS3 (Oryza glumaepatula Reference Sequence Version 3).</title>
        <authorList>
            <person name="Zhang J."/>
            <person name="Kudrna D."/>
            <person name="Lee S."/>
            <person name="Talag J."/>
            <person name="Welchert J."/>
            <person name="Wing R.A."/>
        </authorList>
    </citation>
    <scope>NUCLEOTIDE SEQUENCE [LARGE SCALE GENOMIC DNA]</scope>
</reference>
<dbReference type="Proteomes" id="UP000026961">
    <property type="component" value="Chromosome 1"/>
</dbReference>
<protein>
    <submittedName>
        <fullName evidence="2">Uncharacterized protein</fullName>
    </submittedName>
</protein>
<accession>A0A0D9Y9Y6</accession>
<reference evidence="2" key="2">
    <citation type="submission" date="2015-04" db="UniProtKB">
        <authorList>
            <consortium name="EnsemblPlants"/>
        </authorList>
    </citation>
    <scope>IDENTIFICATION</scope>
</reference>
<dbReference type="Gramene" id="OGLUM01G21670.1">
    <property type="protein sequence ID" value="OGLUM01G21670.1"/>
    <property type="gene ID" value="OGLUM01G21670"/>
</dbReference>
<evidence type="ECO:0000256" key="1">
    <source>
        <dbReference type="SAM" id="MobiDB-lite"/>
    </source>
</evidence>
<evidence type="ECO:0000313" key="2">
    <source>
        <dbReference type="EnsemblPlants" id="OGLUM01G21670.1"/>
    </source>
</evidence>
<keyword evidence="3" id="KW-1185">Reference proteome</keyword>
<feature type="region of interest" description="Disordered" evidence="1">
    <location>
        <begin position="54"/>
        <end position="86"/>
    </location>
</feature>
<proteinExistence type="predicted"/>
<reference evidence="2" key="1">
    <citation type="submission" date="2013-08" db="EMBL/GenBank/DDBJ databases">
        <title>Oryza genome evolution.</title>
        <authorList>
            <person name="Wing R.A."/>
            <person name="Panaud O."/>
            <person name="Oliveira A.C."/>
        </authorList>
    </citation>
    <scope>NUCLEOTIDE SEQUENCE</scope>
</reference>
<organism evidence="2">
    <name type="scientific">Oryza glumipatula</name>
    <dbReference type="NCBI Taxonomy" id="40148"/>
    <lineage>
        <taxon>Eukaryota</taxon>
        <taxon>Viridiplantae</taxon>
        <taxon>Streptophyta</taxon>
        <taxon>Embryophyta</taxon>
        <taxon>Tracheophyta</taxon>
        <taxon>Spermatophyta</taxon>
        <taxon>Magnoliopsida</taxon>
        <taxon>Liliopsida</taxon>
        <taxon>Poales</taxon>
        <taxon>Poaceae</taxon>
        <taxon>BOP clade</taxon>
        <taxon>Oryzoideae</taxon>
        <taxon>Oryzeae</taxon>
        <taxon>Oryzinae</taxon>
        <taxon>Oryza</taxon>
    </lineage>
</organism>
<dbReference type="HOGENOM" id="CLU_2501575_0_0_1"/>
<name>A0A0D9Y9Y6_9ORYZ</name>
<evidence type="ECO:0000313" key="3">
    <source>
        <dbReference type="Proteomes" id="UP000026961"/>
    </source>
</evidence>
<dbReference type="EnsemblPlants" id="OGLUM01G21670.1">
    <property type="protein sequence ID" value="OGLUM01G21670.1"/>
    <property type="gene ID" value="OGLUM01G21670"/>
</dbReference>
<sequence>MLDLELVLAGDEFTREGGDLELTSSWKGDAEGEIKLNGARGCGNRGELKLITGHSGRRERKERAHRRPHCVGVREKEERKRGRRRR</sequence>